<feature type="transmembrane region" description="Helical" evidence="1">
    <location>
        <begin position="267"/>
        <end position="285"/>
    </location>
</feature>
<dbReference type="SUPFAM" id="SSF103481">
    <property type="entry name" value="Multidrug resistance efflux transporter EmrE"/>
    <property type="match status" value="2"/>
</dbReference>
<evidence type="ECO:0000256" key="1">
    <source>
        <dbReference type="SAM" id="Phobius"/>
    </source>
</evidence>
<keyword evidence="1" id="KW-0472">Membrane</keyword>
<feature type="transmembrane region" description="Helical" evidence="1">
    <location>
        <begin position="239"/>
        <end position="261"/>
    </location>
</feature>
<dbReference type="InterPro" id="IPR000620">
    <property type="entry name" value="EamA_dom"/>
</dbReference>
<protein>
    <submittedName>
        <fullName evidence="3">DMT family transporter</fullName>
    </submittedName>
</protein>
<feature type="transmembrane region" description="Helical" evidence="1">
    <location>
        <begin position="126"/>
        <end position="146"/>
    </location>
</feature>
<organism evidence="3 4">
    <name type="scientific">Microvirga brassicacearum</name>
    <dbReference type="NCBI Taxonomy" id="2580413"/>
    <lineage>
        <taxon>Bacteria</taxon>
        <taxon>Pseudomonadati</taxon>
        <taxon>Pseudomonadota</taxon>
        <taxon>Alphaproteobacteria</taxon>
        <taxon>Hyphomicrobiales</taxon>
        <taxon>Methylobacteriaceae</taxon>
        <taxon>Microvirga</taxon>
    </lineage>
</organism>
<sequence>MSSSSSANGLLLALGSASLYGLNIVYAGAATLAGVPGPALVVYRVLLMLVLVFGAGWLMRRSLRAEPGERGTILVLGIATAFVGLCYLSSVAFIPVTVATVVFYAYPSLIVLMSPLVDGTRLTPRLLGVVGLALTGVVLVVGPVFHGLDWRGLALALAAAAATATQFFAAARCRKTTTLAKVFWVHLIVLPTALAVGAMSGQLASPAAFALAPFAIAMTIGGYLVGFVFQIAALGRISAVAAGIAYCVEPVVSAVASTLVLGETLTPIQIVGGALVLAAIMANILSERQHAASLVPTD</sequence>
<dbReference type="RefSeq" id="WP_150948710.1">
    <property type="nucleotide sequence ID" value="NZ_VCMV01000063.1"/>
</dbReference>
<dbReference type="GO" id="GO:0016020">
    <property type="term" value="C:membrane"/>
    <property type="evidence" value="ECO:0007669"/>
    <property type="project" value="InterPro"/>
</dbReference>
<feature type="transmembrane region" description="Helical" evidence="1">
    <location>
        <begin position="183"/>
        <end position="204"/>
    </location>
</feature>
<dbReference type="AlphaFoldDB" id="A0A5N3P4R7"/>
<comment type="caution">
    <text evidence="3">The sequence shown here is derived from an EMBL/GenBank/DDBJ whole genome shotgun (WGS) entry which is preliminary data.</text>
</comment>
<feature type="transmembrane region" description="Helical" evidence="1">
    <location>
        <begin position="96"/>
        <end position="114"/>
    </location>
</feature>
<proteinExistence type="predicted"/>
<evidence type="ECO:0000313" key="4">
    <source>
        <dbReference type="Proteomes" id="UP000325684"/>
    </source>
</evidence>
<feature type="transmembrane region" description="Helical" evidence="1">
    <location>
        <begin position="210"/>
        <end position="232"/>
    </location>
</feature>
<reference evidence="3 4" key="1">
    <citation type="journal article" date="2019" name="Microorganisms">
        <title>Genome Insights into the Novel Species Microvirga brassicacearum, a Rapeseed Endophyte with Biotechnological Potential.</title>
        <authorList>
            <person name="Jimenez-Gomez A."/>
            <person name="Saati-Santamaria Z."/>
            <person name="Igual J.M."/>
            <person name="Rivas R."/>
            <person name="Mateos P.F."/>
            <person name="Garcia-Fraile P."/>
        </authorList>
    </citation>
    <scope>NUCLEOTIDE SEQUENCE [LARGE SCALE GENOMIC DNA]</scope>
    <source>
        <strain evidence="3 4">CDVBN77</strain>
    </source>
</reference>
<feature type="transmembrane region" description="Helical" evidence="1">
    <location>
        <begin position="39"/>
        <end position="59"/>
    </location>
</feature>
<accession>A0A5N3P4R7</accession>
<keyword evidence="1" id="KW-1133">Transmembrane helix</keyword>
<feature type="domain" description="EamA" evidence="2">
    <location>
        <begin position="151"/>
        <end position="282"/>
    </location>
</feature>
<gene>
    <name evidence="3" type="ORF">FEZ63_21890</name>
</gene>
<keyword evidence="4" id="KW-1185">Reference proteome</keyword>
<evidence type="ECO:0000259" key="2">
    <source>
        <dbReference type="Pfam" id="PF00892"/>
    </source>
</evidence>
<keyword evidence="1" id="KW-0812">Transmembrane</keyword>
<name>A0A5N3P4R7_9HYPH</name>
<dbReference type="OrthoDB" id="8018687at2"/>
<dbReference type="Pfam" id="PF00892">
    <property type="entry name" value="EamA"/>
    <property type="match status" value="2"/>
</dbReference>
<dbReference type="Proteomes" id="UP000325684">
    <property type="component" value="Unassembled WGS sequence"/>
</dbReference>
<dbReference type="InterPro" id="IPR037185">
    <property type="entry name" value="EmrE-like"/>
</dbReference>
<evidence type="ECO:0000313" key="3">
    <source>
        <dbReference type="EMBL" id="KAB0264705.1"/>
    </source>
</evidence>
<feature type="domain" description="EamA" evidence="2">
    <location>
        <begin position="9"/>
        <end position="141"/>
    </location>
</feature>
<dbReference type="PANTHER" id="PTHR22911">
    <property type="entry name" value="ACYL-MALONYL CONDENSING ENZYME-RELATED"/>
    <property type="match status" value="1"/>
</dbReference>
<feature type="transmembrane region" description="Helical" evidence="1">
    <location>
        <begin position="152"/>
        <end position="171"/>
    </location>
</feature>
<feature type="transmembrane region" description="Helical" evidence="1">
    <location>
        <begin position="71"/>
        <end position="90"/>
    </location>
</feature>
<dbReference type="EMBL" id="VCMV01000063">
    <property type="protein sequence ID" value="KAB0264705.1"/>
    <property type="molecule type" value="Genomic_DNA"/>
</dbReference>